<organism evidence="1 2">
    <name type="scientific">Kribbella qitaiheensis</name>
    <dbReference type="NCBI Taxonomy" id="1544730"/>
    <lineage>
        <taxon>Bacteria</taxon>
        <taxon>Bacillati</taxon>
        <taxon>Actinomycetota</taxon>
        <taxon>Actinomycetes</taxon>
        <taxon>Propionibacteriales</taxon>
        <taxon>Kribbellaceae</taxon>
        <taxon>Kribbella</taxon>
    </lineage>
</organism>
<sequence length="143" mass="15658">MSFENLPRNWPECPLSDSTTAADVVDLCLSEGDRRLGLLKVIFCDEQNRFHGCVDIELRDRFGQLQLDDCRTVLKPVVAAVRASPGIGLLLALGRPGPESWPPIDNEWAEAVTTVCAEADIRLVAFYVASAGHVHRVEATVDA</sequence>
<dbReference type="RefSeq" id="WP_185445376.1">
    <property type="nucleotide sequence ID" value="NZ_CP043661.1"/>
</dbReference>
<accession>A0A7G6WRW5</accession>
<evidence type="ECO:0000313" key="1">
    <source>
        <dbReference type="EMBL" id="QNE16730.1"/>
    </source>
</evidence>
<name>A0A7G6WRW5_9ACTN</name>
<evidence type="ECO:0000313" key="2">
    <source>
        <dbReference type="Proteomes" id="UP000515563"/>
    </source>
</evidence>
<reference evidence="1 2" key="2">
    <citation type="journal article" date="2020" name="Microbiol. Resour. Announc.">
        <title>Antarctic desert soil bacteria exhibit high novel natural product potential, evaluated through long-read genome sequencing and comparative genomics.</title>
        <authorList>
            <person name="Benaud N."/>
            <person name="Edwards R.J."/>
            <person name="Amos T.G."/>
            <person name="D'Agostino P.M."/>
            <person name="Gutierrez-Chavez C."/>
            <person name="Montgomery K."/>
            <person name="Nicetic I."/>
            <person name="Ferrari B.C."/>
        </authorList>
    </citation>
    <scope>NUCLEOTIDE SEQUENCE [LARGE SCALE GENOMIC DNA]</scope>
    <source>
        <strain evidence="1 2">SPB151</strain>
    </source>
</reference>
<keyword evidence="2" id="KW-1185">Reference proteome</keyword>
<protein>
    <submittedName>
        <fullName evidence="1">Uncharacterized protein</fullName>
    </submittedName>
</protein>
<proteinExistence type="predicted"/>
<gene>
    <name evidence="1" type="ORF">F1D05_00975</name>
</gene>
<dbReference type="Proteomes" id="UP000515563">
    <property type="component" value="Chromosome"/>
</dbReference>
<dbReference type="KEGG" id="kqi:F1D05_00975"/>
<dbReference type="AlphaFoldDB" id="A0A7G6WRW5"/>
<reference evidence="2" key="1">
    <citation type="submission" date="2019-09" db="EMBL/GenBank/DDBJ databases">
        <title>Antimicrobial potential of Antarctic Bacteria.</title>
        <authorList>
            <person name="Benaud N."/>
            <person name="Edwards R.J."/>
            <person name="Ferrari B.C."/>
        </authorList>
    </citation>
    <scope>NUCLEOTIDE SEQUENCE [LARGE SCALE GENOMIC DNA]</scope>
    <source>
        <strain evidence="2">SPB151</strain>
    </source>
</reference>
<dbReference type="EMBL" id="CP043661">
    <property type="protein sequence ID" value="QNE16730.1"/>
    <property type="molecule type" value="Genomic_DNA"/>
</dbReference>